<name>I7GBB0_MYCS2</name>
<dbReference type="Proteomes" id="UP000006158">
    <property type="component" value="Chromosome"/>
</dbReference>
<feature type="transmembrane region" description="Helical" evidence="8">
    <location>
        <begin position="298"/>
        <end position="322"/>
    </location>
</feature>
<evidence type="ECO:0000256" key="8">
    <source>
        <dbReference type="SAM" id="Phobius"/>
    </source>
</evidence>
<dbReference type="GO" id="GO:0005886">
    <property type="term" value="C:plasma membrane"/>
    <property type="evidence" value="ECO:0007669"/>
    <property type="project" value="UniProtKB-SubCell"/>
</dbReference>
<reference evidence="10 11" key="2">
    <citation type="journal article" date="2009" name="Genome Res.">
        <title>Ortho-proteogenomics: multiple proteomes investigation through orthology and a new MS-based protocol.</title>
        <authorList>
            <person name="Gallien S."/>
            <person name="Perrodou E."/>
            <person name="Carapito C."/>
            <person name="Deshayes C."/>
            <person name="Reyrat J.M."/>
            <person name="Van Dorsselaer A."/>
            <person name="Poch O."/>
            <person name="Schaeffer C."/>
            <person name="Lecompte O."/>
        </authorList>
    </citation>
    <scope>NUCLEOTIDE SEQUENCE [LARGE SCALE GENOMIC DNA]</scope>
    <source>
        <strain evidence="11">ATCC 700084 / mc(2)155</strain>
    </source>
</reference>
<keyword evidence="2" id="KW-0813">Transport</keyword>
<dbReference type="InterPro" id="IPR011701">
    <property type="entry name" value="MFS"/>
</dbReference>
<dbReference type="Gene3D" id="1.20.1250.20">
    <property type="entry name" value="MFS general substrate transporter like domains"/>
    <property type="match status" value="2"/>
</dbReference>
<dbReference type="EMBL" id="CP001663">
    <property type="protein sequence ID" value="AFP40446.1"/>
    <property type="molecule type" value="Genomic_DNA"/>
</dbReference>
<evidence type="ECO:0000313" key="10">
    <source>
        <dbReference type="EMBL" id="AFP40446.1"/>
    </source>
</evidence>
<evidence type="ECO:0000256" key="5">
    <source>
        <dbReference type="ARBA" id="ARBA00022989"/>
    </source>
</evidence>
<evidence type="ECO:0000256" key="7">
    <source>
        <dbReference type="SAM" id="MobiDB-lite"/>
    </source>
</evidence>
<dbReference type="SUPFAM" id="SSF103473">
    <property type="entry name" value="MFS general substrate transporter"/>
    <property type="match status" value="1"/>
</dbReference>
<keyword evidence="6 8" id="KW-0472">Membrane</keyword>
<dbReference type="PANTHER" id="PTHR43045:SF1">
    <property type="entry name" value="SHIKIMATE TRANSPORTER"/>
    <property type="match status" value="1"/>
</dbReference>
<dbReference type="InterPro" id="IPR036259">
    <property type="entry name" value="MFS_trans_sf"/>
</dbReference>
<dbReference type="PROSITE" id="PS50850">
    <property type="entry name" value="MFS"/>
    <property type="match status" value="1"/>
</dbReference>
<feature type="transmembrane region" description="Helical" evidence="8">
    <location>
        <begin position="146"/>
        <end position="164"/>
    </location>
</feature>
<dbReference type="PATRIC" id="fig|246196.56.peg.4086"/>
<comment type="subcellular location">
    <subcellularLocation>
        <location evidence="1">Cell membrane</location>
        <topology evidence="1">Multi-pass membrane protein</topology>
    </subcellularLocation>
</comment>
<keyword evidence="5 8" id="KW-1133">Transmembrane helix</keyword>
<keyword evidence="4 8" id="KW-0812">Transmembrane</keyword>
<feature type="transmembrane region" description="Helical" evidence="8">
    <location>
        <begin position="428"/>
        <end position="451"/>
    </location>
</feature>
<feature type="transmembrane region" description="Helical" evidence="8">
    <location>
        <begin position="334"/>
        <end position="356"/>
    </location>
</feature>
<dbReference type="PROSITE" id="PS00216">
    <property type="entry name" value="SUGAR_TRANSPORT_1"/>
    <property type="match status" value="1"/>
</dbReference>
<feature type="transmembrane region" description="Helical" evidence="8">
    <location>
        <begin position="249"/>
        <end position="268"/>
    </location>
</feature>
<dbReference type="Pfam" id="PF07690">
    <property type="entry name" value="MFS_1"/>
    <property type="match status" value="1"/>
</dbReference>
<dbReference type="InterPro" id="IPR005829">
    <property type="entry name" value="Sugar_transporter_CS"/>
</dbReference>
<organism evidence="10 11">
    <name type="scientific">Mycolicibacterium smegmatis (strain ATCC 700084 / mc(2)155)</name>
    <name type="common">Mycobacterium smegmatis</name>
    <dbReference type="NCBI Taxonomy" id="246196"/>
    <lineage>
        <taxon>Bacteria</taxon>
        <taxon>Bacillati</taxon>
        <taxon>Actinomycetota</taxon>
        <taxon>Actinomycetes</taxon>
        <taxon>Mycobacteriales</taxon>
        <taxon>Mycobacteriaceae</taxon>
        <taxon>Mycolicibacterium</taxon>
    </lineage>
</organism>
<dbReference type="PANTHER" id="PTHR43045">
    <property type="entry name" value="SHIKIMATE TRANSPORTER"/>
    <property type="match status" value="1"/>
</dbReference>
<evidence type="ECO:0000256" key="2">
    <source>
        <dbReference type="ARBA" id="ARBA00022448"/>
    </source>
</evidence>
<keyword evidence="3" id="KW-1003">Cell membrane</keyword>
<evidence type="ECO:0000313" key="11">
    <source>
        <dbReference type="Proteomes" id="UP000006158"/>
    </source>
</evidence>
<feature type="domain" description="Major facilitator superfamily (MFS) profile" evidence="9">
    <location>
        <begin position="74"/>
        <end position="483"/>
    </location>
</feature>
<feature type="transmembrane region" description="Helical" evidence="8">
    <location>
        <begin position="170"/>
        <end position="190"/>
    </location>
</feature>
<gene>
    <name evidence="10" type="ordered locus">MSMEI_3988</name>
</gene>
<dbReference type="InterPro" id="IPR005828">
    <property type="entry name" value="MFS_sugar_transport-like"/>
</dbReference>
<dbReference type="AlphaFoldDB" id="I7GBB0"/>
<sequence length="532" mass="56982">MAASGASPIAWACVPLDGPKLLSVQDELAPIRASNDVRVTRRSLLQRVPDSQLIVRRRGAVKGVPAKSNSERKATLAGYVGGTLEYYDMFIYASAATLVFDKVFFSAAGDLSLLVSITTVWITWLVRPLGALLWGHFGDRLSRKQVLVATLMIMGIATFGMGLIPSYDSIGIAAPIVLTFLLILRGLSVAGEAPGAATLIIESAGDKRRGFYGSWVQTGSLSGFVLATLVFIPIAALDQDFLFSWGWRIPFFFSLVLVAVALVIRFRLDDPDVHREFVAEARQYSSPLTQILRDHKAAVVRVISMSLFQGTHQMVTIFGLAYATSIVGVPKSAMLSVLLTVSVIAIGTTPLGGWLSDRYGRKVVFSSGAAACVVAFAAFVFAISVNHSTALIVVAAIVVYSLGYSIGNGSTMALFAEQFPVSVRYSGMAISMQVAGLIYGFGPTLALLLIGNSKERWPLAVAVEALLCLIALIACRTARESAWLPISEVGHPRSTNNLASAVSSEPDNIRGTVDSARSDRETLANARKEGER</sequence>
<feature type="transmembrane region" description="Helical" evidence="8">
    <location>
        <begin position="363"/>
        <end position="384"/>
    </location>
</feature>
<accession>I7GBB0</accession>
<evidence type="ECO:0000256" key="6">
    <source>
        <dbReference type="ARBA" id="ARBA00023136"/>
    </source>
</evidence>
<protein>
    <submittedName>
        <fullName evidence="10">Major facilitator superfamily MFS_1</fullName>
    </submittedName>
</protein>
<dbReference type="KEGG" id="msg:MSMEI_3988"/>
<feature type="transmembrane region" description="Helical" evidence="8">
    <location>
        <begin position="211"/>
        <end position="237"/>
    </location>
</feature>
<feature type="transmembrane region" description="Helical" evidence="8">
    <location>
        <begin position="457"/>
        <end position="475"/>
    </location>
</feature>
<dbReference type="InterPro" id="IPR020846">
    <property type="entry name" value="MFS_dom"/>
</dbReference>
<reference evidence="10 11" key="1">
    <citation type="journal article" date="2007" name="Genome Biol.">
        <title>Interrupted coding sequences in Mycobacterium smegmatis: authentic mutations or sequencing errors?</title>
        <authorList>
            <person name="Deshayes C."/>
            <person name="Perrodou E."/>
            <person name="Gallien S."/>
            <person name="Euphrasie D."/>
            <person name="Schaeffer C."/>
            <person name="Van-Dorsselaer A."/>
            <person name="Poch O."/>
            <person name="Lecompte O."/>
            <person name="Reyrat J.M."/>
        </authorList>
    </citation>
    <scope>NUCLEOTIDE SEQUENCE [LARGE SCALE GENOMIC DNA]</scope>
    <source>
        <strain evidence="11">ATCC 700084 / mc(2)155</strain>
    </source>
</reference>
<feature type="transmembrane region" description="Helical" evidence="8">
    <location>
        <begin position="390"/>
        <end position="416"/>
    </location>
</feature>
<evidence type="ECO:0000256" key="4">
    <source>
        <dbReference type="ARBA" id="ARBA00022692"/>
    </source>
</evidence>
<feature type="compositionally biased region" description="Polar residues" evidence="7">
    <location>
        <begin position="497"/>
        <end position="506"/>
    </location>
</feature>
<evidence type="ECO:0000259" key="9">
    <source>
        <dbReference type="PROSITE" id="PS50850"/>
    </source>
</evidence>
<feature type="compositionally biased region" description="Basic and acidic residues" evidence="7">
    <location>
        <begin position="516"/>
        <end position="532"/>
    </location>
</feature>
<dbReference type="CDD" id="cd17369">
    <property type="entry name" value="MFS_ShiA_like"/>
    <property type="match status" value="1"/>
</dbReference>
<dbReference type="GO" id="GO:0022857">
    <property type="term" value="F:transmembrane transporter activity"/>
    <property type="evidence" value="ECO:0007669"/>
    <property type="project" value="InterPro"/>
</dbReference>
<evidence type="ECO:0000256" key="3">
    <source>
        <dbReference type="ARBA" id="ARBA00022475"/>
    </source>
</evidence>
<proteinExistence type="predicted"/>
<feature type="region of interest" description="Disordered" evidence="7">
    <location>
        <begin position="497"/>
        <end position="532"/>
    </location>
</feature>
<evidence type="ECO:0000256" key="1">
    <source>
        <dbReference type="ARBA" id="ARBA00004651"/>
    </source>
</evidence>
<feature type="transmembrane region" description="Helical" evidence="8">
    <location>
        <begin position="76"/>
        <end position="99"/>
    </location>
</feature>
<feature type="transmembrane region" description="Helical" evidence="8">
    <location>
        <begin position="111"/>
        <end position="134"/>
    </location>
</feature>
<dbReference type="Pfam" id="PF00083">
    <property type="entry name" value="Sugar_tr"/>
    <property type="match status" value="1"/>
</dbReference>